<name>A0A0A0HY77_PARBD</name>
<keyword evidence="3" id="KW-1185">Reference proteome</keyword>
<sequence>MGSTNVRYSSNVPERINDKQGINQLESEGQDPQSGGNQGRLEEREILGRKQQIRHVLMYPLSSGYGEEKGRRSHRDPEALCASRYASGKKIKLKSQ</sequence>
<accession>A0A0A0HY77</accession>
<feature type="region of interest" description="Disordered" evidence="1">
    <location>
        <begin position="1"/>
        <end position="41"/>
    </location>
</feature>
<dbReference type="AlphaFoldDB" id="A0A0A0HY77"/>
<organism evidence="2 3">
    <name type="scientific">Paracoccidioides brasiliensis (strain Pb18)</name>
    <dbReference type="NCBI Taxonomy" id="502780"/>
    <lineage>
        <taxon>Eukaryota</taxon>
        <taxon>Fungi</taxon>
        <taxon>Dikarya</taxon>
        <taxon>Ascomycota</taxon>
        <taxon>Pezizomycotina</taxon>
        <taxon>Eurotiomycetes</taxon>
        <taxon>Eurotiomycetidae</taxon>
        <taxon>Onygenales</taxon>
        <taxon>Ajellomycetaceae</taxon>
        <taxon>Paracoccidioides</taxon>
    </lineage>
</organism>
<proteinExistence type="predicted"/>
<dbReference type="HOGENOM" id="CLU_2360309_0_0_1"/>
<protein>
    <submittedName>
        <fullName evidence="2">Uncharacterized protein</fullName>
    </submittedName>
</protein>
<evidence type="ECO:0000256" key="1">
    <source>
        <dbReference type="SAM" id="MobiDB-lite"/>
    </source>
</evidence>
<dbReference type="KEGG" id="pbn:PADG_11501"/>
<evidence type="ECO:0000313" key="2">
    <source>
        <dbReference type="EMBL" id="KGM92310.1"/>
    </source>
</evidence>
<evidence type="ECO:0000313" key="3">
    <source>
        <dbReference type="Proteomes" id="UP000001628"/>
    </source>
</evidence>
<dbReference type="RefSeq" id="XP_010758966.1">
    <property type="nucleotide sequence ID" value="XM_010760664.1"/>
</dbReference>
<dbReference type="VEuPathDB" id="FungiDB:PADG_11501"/>
<dbReference type="EMBL" id="KN275959">
    <property type="protein sequence ID" value="KGM92310.1"/>
    <property type="molecule type" value="Genomic_DNA"/>
</dbReference>
<gene>
    <name evidence="2" type="ORF">PADG_11501</name>
</gene>
<dbReference type="InParanoid" id="A0A0A0HY77"/>
<reference evidence="2 3" key="1">
    <citation type="journal article" date="2011" name="PLoS Genet.">
        <title>Comparative genomic analysis of human fungal pathogens causing paracoccidioidomycosis.</title>
        <authorList>
            <person name="Desjardins C.A."/>
            <person name="Champion M.D."/>
            <person name="Holder J.W."/>
            <person name="Muszewska A."/>
            <person name="Goldberg J."/>
            <person name="Bailao A.M."/>
            <person name="Brigido M.M."/>
            <person name="Ferreira M.E."/>
            <person name="Garcia A.M."/>
            <person name="Grynberg M."/>
            <person name="Gujja S."/>
            <person name="Heiman D.I."/>
            <person name="Henn M.R."/>
            <person name="Kodira C.D."/>
            <person name="Leon-Narvaez H."/>
            <person name="Longo L.V."/>
            <person name="Ma L.J."/>
            <person name="Malavazi I."/>
            <person name="Matsuo A.L."/>
            <person name="Morais F.V."/>
            <person name="Pereira M."/>
            <person name="Rodriguez-Brito S."/>
            <person name="Sakthikumar S."/>
            <person name="Salem-Izacc S.M."/>
            <person name="Sykes S.M."/>
            <person name="Teixeira M.M."/>
            <person name="Vallejo M.C."/>
            <person name="Walter M.E."/>
            <person name="Yandava C."/>
            <person name="Young S."/>
            <person name="Zeng Q."/>
            <person name="Zucker J."/>
            <person name="Felipe M.S."/>
            <person name="Goldman G.H."/>
            <person name="Haas B.J."/>
            <person name="McEwen J.G."/>
            <person name="Nino-Vega G."/>
            <person name="Puccia R."/>
            <person name="San-Blas G."/>
            <person name="Soares C.M."/>
            <person name="Birren B.W."/>
            <person name="Cuomo C.A."/>
        </authorList>
    </citation>
    <scope>NUCLEOTIDE SEQUENCE [LARGE SCALE GENOMIC DNA]</scope>
    <source>
        <strain evidence="2 3">Pb18</strain>
    </source>
</reference>
<dbReference type="Proteomes" id="UP000001628">
    <property type="component" value="Unassembled WGS sequence"/>
</dbReference>
<feature type="compositionally biased region" description="Polar residues" evidence="1">
    <location>
        <begin position="1"/>
        <end position="12"/>
    </location>
</feature>
<dbReference type="GeneID" id="22587398"/>
<feature type="compositionally biased region" description="Polar residues" evidence="1">
    <location>
        <begin position="20"/>
        <end position="35"/>
    </location>
</feature>